<name>A0AAF1B7J6_DAUCS</name>
<accession>A0AAF1B7J6</accession>
<reference evidence="1" key="1">
    <citation type="journal article" date="2016" name="Nat. Genet.">
        <title>A high-quality carrot genome assembly provides new insights into carotenoid accumulation and asterid genome evolution.</title>
        <authorList>
            <person name="Iorizzo M."/>
            <person name="Ellison S."/>
            <person name="Senalik D."/>
            <person name="Zeng P."/>
            <person name="Satapoomin P."/>
            <person name="Huang J."/>
            <person name="Bowman M."/>
            <person name="Iovene M."/>
            <person name="Sanseverino W."/>
            <person name="Cavagnaro P."/>
            <person name="Yildiz M."/>
            <person name="Macko-Podgorni A."/>
            <person name="Moranska E."/>
            <person name="Grzebelus E."/>
            <person name="Grzebelus D."/>
            <person name="Ashrafi H."/>
            <person name="Zheng Z."/>
            <person name="Cheng S."/>
            <person name="Spooner D."/>
            <person name="Van Deynze A."/>
            <person name="Simon P."/>
        </authorList>
    </citation>
    <scope>NUCLEOTIDE SEQUENCE</scope>
    <source>
        <tissue evidence="1">Leaf</tissue>
    </source>
</reference>
<sequence length="30" mass="3417">MLSLRVELKTSRLLNGCSNQLSYESYLLGK</sequence>
<evidence type="ECO:0000313" key="1">
    <source>
        <dbReference type="EMBL" id="WOH09559.1"/>
    </source>
</evidence>
<evidence type="ECO:0000313" key="2">
    <source>
        <dbReference type="Proteomes" id="UP000077755"/>
    </source>
</evidence>
<dbReference type="EMBL" id="CP093349">
    <property type="protein sequence ID" value="WOH09559.1"/>
    <property type="molecule type" value="Genomic_DNA"/>
</dbReference>
<gene>
    <name evidence="1" type="ORF">DCAR_0729016</name>
</gene>
<dbReference type="AlphaFoldDB" id="A0AAF1B7J6"/>
<reference evidence="1" key="2">
    <citation type="submission" date="2022-03" db="EMBL/GenBank/DDBJ databases">
        <title>Draft title - Genomic analysis of global carrot germplasm unveils the trajectory of domestication and the origin of high carotenoid orange carrot.</title>
        <authorList>
            <person name="Iorizzo M."/>
            <person name="Ellison S."/>
            <person name="Senalik D."/>
            <person name="Macko-Podgorni A."/>
            <person name="Grzebelus D."/>
            <person name="Bostan H."/>
            <person name="Rolling W."/>
            <person name="Curaba J."/>
            <person name="Simon P."/>
        </authorList>
    </citation>
    <scope>NUCLEOTIDE SEQUENCE</scope>
    <source>
        <tissue evidence="1">Leaf</tissue>
    </source>
</reference>
<keyword evidence="2" id="KW-1185">Reference proteome</keyword>
<organism evidence="1 2">
    <name type="scientific">Daucus carota subsp. sativus</name>
    <name type="common">Carrot</name>
    <dbReference type="NCBI Taxonomy" id="79200"/>
    <lineage>
        <taxon>Eukaryota</taxon>
        <taxon>Viridiplantae</taxon>
        <taxon>Streptophyta</taxon>
        <taxon>Embryophyta</taxon>
        <taxon>Tracheophyta</taxon>
        <taxon>Spermatophyta</taxon>
        <taxon>Magnoliopsida</taxon>
        <taxon>eudicotyledons</taxon>
        <taxon>Gunneridae</taxon>
        <taxon>Pentapetalae</taxon>
        <taxon>asterids</taxon>
        <taxon>campanulids</taxon>
        <taxon>Apiales</taxon>
        <taxon>Apiaceae</taxon>
        <taxon>Apioideae</taxon>
        <taxon>Scandiceae</taxon>
        <taxon>Daucinae</taxon>
        <taxon>Daucus</taxon>
        <taxon>Daucus sect. Daucus</taxon>
    </lineage>
</organism>
<dbReference type="Proteomes" id="UP000077755">
    <property type="component" value="Chromosome 7"/>
</dbReference>
<proteinExistence type="predicted"/>
<protein>
    <submittedName>
        <fullName evidence="1">Uncharacterized protein</fullName>
    </submittedName>
</protein>